<reference evidence="6 7" key="1">
    <citation type="submission" date="2015-07" db="EMBL/GenBank/DDBJ databases">
        <title>Draft Genome Sequence of Malassezia furfur CBS1878 and Malassezia pachydermatis CBS1879.</title>
        <authorList>
            <person name="Triana S."/>
            <person name="Ohm R."/>
            <person name="Gonzalez A."/>
            <person name="DeCock H."/>
            <person name="Restrepo S."/>
            <person name="Celis A."/>
        </authorList>
    </citation>
    <scope>NUCLEOTIDE SEQUENCE [LARGE SCALE GENOMIC DNA]</scope>
    <source>
        <strain evidence="6 7">CBS 1879</strain>
    </source>
</reference>
<comment type="similarity">
    <text evidence="1">Belongs to the carnitine/choline acetyltransferase family.</text>
</comment>
<dbReference type="Gene3D" id="3.30.559.70">
    <property type="entry name" value="Choline/Carnitine o-acyltransferase, domain 2"/>
    <property type="match status" value="1"/>
</dbReference>
<dbReference type="InterPro" id="IPR042231">
    <property type="entry name" value="Cho/carn_acyl_trans_2"/>
</dbReference>
<dbReference type="Pfam" id="PF00755">
    <property type="entry name" value="Carn_acyltransf"/>
    <property type="match status" value="1"/>
</dbReference>
<proteinExistence type="inferred from homology"/>
<dbReference type="PANTHER" id="PTHR22589">
    <property type="entry name" value="CARNITINE O-ACYLTRANSFERASE"/>
    <property type="match status" value="1"/>
</dbReference>
<dbReference type="EMBL" id="LGAV01000010">
    <property type="protein sequence ID" value="KOS12618.1"/>
    <property type="molecule type" value="Genomic_DNA"/>
</dbReference>
<dbReference type="RefSeq" id="XP_017990250.1">
    <property type="nucleotide sequence ID" value="XM_018134844.1"/>
</dbReference>
<name>A0A0M8MJ73_9BASI</name>
<feature type="domain" description="Choline/carnitine acyltransferase" evidence="5">
    <location>
        <begin position="49"/>
        <end position="663"/>
    </location>
</feature>
<dbReference type="GO" id="GO:0016746">
    <property type="term" value="F:acyltransferase activity"/>
    <property type="evidence" value="ECO:0007669"/>
    <property type="project" value="UniProtKB-KW"/>
</dbReference>
<keyword evidence="2 6" id="KW-0808">Transferase</keyword>
<dbReference type="GeneID" id="28726719"/>
<dbReference type="InterPro" id="IPR000542">
    <property type="entry name" value="Carn_acyl_trans"/>
</dbReference>
<feature type="active site" description="Proton acceptor" evidence="4">
    <location>
        <position position="399"/>
    </location>
</feature>
<sequence length="698" mass="77897">MALPALLRSTALRTSQRSFSTTSAKRIMPSMLTRTVPTTFQLQSSLPRLPVPKLEDSLARYLKSLEPFLRQKEELGELPAGATAESELAQRRAWADELISSGLGQRLNERLIDVDQTTEDNWFDDRFWLEKAYHEWRAPLLVNSNWWNMFVADPSMPAELSERVDAPAYTEEAVRVQNWDKAEWAVRRATWILYRAALFKIAIDRETIKPDVARIGAFCMHQYSRMFGVTRIPSRPHDYNTATSITAGSRHVTVIVRDNYYELPVINEQGEVYPLDSLEKAIWAIVEDAKKQDGAGVGVMTCNDRDAWTLAREHLLSLGATNRKSLQSIQKSMFVLSIDSNTIGNPVGTNPPSGSEPEYAGAMAISASGGGRWGHNRWFDKAISFTVESTGRAGLMGEHSPVDALIPSMLAERVLADWMPPPSEPMPEKAEGVSLLDEAPAWSKLEWVLDDKVHADIQAAETTAKTITADADIGMLWFSEYGTDWIKKVGKQSPDAYIQMALQIAYADVHGRQTATYETASTRLFRHGRTDVIRSFSNEAYDLVKGVRENKSHEELYKLLTAATVAHTRQTRDHSFGKGFDRHLMGLRLAYRAEDDGEAPKLFTDPLLTESASWKLSTSGLSAGERFVGTGFGSGFPDGFGTNYLTGSKTLKFGMESKRSNPFGNGHPLHMYKQSIIKALRLMREIIEKGAPPAEAKL</sequence>
<dbReference type="PROSITE" id="PS00439">
    <property type="entry name" value="ACYLTRANSF_C_1"/>
    <property type="match status" value="1"/>
</dbReference>
<dbReference type="InterPro" id="IPR023213">
    <property type="entry name" value="CAT-like_dom_sf"/>
</dbReference>
<dbReference type="AlphaFoldDB" id="A0A0M8MJ73"/>
<evidence type="ECO:0000313" key="7">
    <source>
        <dbReference type="Proteomes" id="UP000037751"/>
    </source>
</evidence>
<evidence type="ECO:0000256" key="3">
    <source>
        <dbReference type="ARBA" id="ARBA00023315"/>
    </source>
</evidence>
<protein>
    <submittedName>
        <fullName evidence="6">Carnitine acetyltransferase</fullName>
    </submittedName>
</protein>
<evidence type="ECO:0000256" key="4">
    <source>
        <dbReference type="PIRSR" id="PIRSR600542-1"/>
    </source>
</evidence>
<accession>A0A0M8MJ73</accession>
<dbReference type="PANTHER" id="PTHR22589:SF107">
    <property type="entry name" value="CHOLINE_CARNITINE ACYLTRANSFERASE DOMAIN-CONTAINING PROTEIN"/>
    <property type="match status" value="1"/>
</dbReference>
<evidence type="ECO:0000256" key="2">
    <source>
        <dbReference type="ARBA" id="ARBA00022679"/>
    </source>
</evidence>
<evidence type="ECO:0000313" key="6">
    <source>
        <dbReference type="EMBL" id="KOS12618.1"/>
    </source>
</evidence>
<organism evidence="6 7">
    <name type="scientific">Malassezia pachydermatis</name>
    <dbReference type="NCBI Taxonomy" id="77020"/>
    <lineage>
        <taxon>Eukaryota</taxon>
        <taxon>Fungi</taxon>
        <taxon>Dikarya</taxon>
        <taxon>Basidiomycota</taxon>
        <taxon>Ustilaginomycotina</taxon>
        <taxon>Malasseziomycetes</taxon>
        <taxon>Malasseziales</taxon>
        <taxon>Malasseziaceae</taxon>
        <taxon>Malassezia</taxon>
    </lineage>
</organism>
<dbReference type="InterPro" id="IPR039551">
    <property type="entry name" value="Cho/carn_acyl_trans"/>
</dbReference>
<dbReference type="STRING" id="77020.A0A0M8MJ73"/>
<evidence type="ECO:0000259" key="5">
    <source>
        <dbReference type="Pfam" id="PF00755"/>
    </source>
</evidence>
<evidence type="ECO:0000256" key="1">
    <source>
        <dbReference type="ARBA" id="ARBA00005232"/>
    </source>
</evidence>
<dbReference type="OrthoDB" id="240216at2759"/>
<dbReference type="Proteomes" id="UP000037751">
    <property type="component" value="Unassembled WGS sequence"/>
</dbReference>
<dbReference type="VEuPathDB" id="FungiDB:Malapachy_0319"/>
<dbReference type="SUPFAM" id="SSF52777">
    <property type="entry name" value="CoA-dependent acyltransferases"/>
    <property type="match status" value="2"/>
</dbReference>
<keyword evidence="3" id="KW-0012">Acyltransferase</keyword>
<keyword evidence="7" id="KW-1185">Reference proteome</keyword>
<dbReference type="Gene3D" id="3.30.559.10">
    <property type="entry name" value="Chloramphenicol acetyltransferase-like domain"/>
    <property type="match status" value="1"/>
</dbReference>
<gene>
    <name evidence="6" type="ORF">Malapachy_0319</name>
</gene>
<comment type="caution">
    <text evidence="6">The sequence shown here is derived from an EMBL/GenBank/DDBJ whole genome shotgun (WGS) entry which is preliminary data.</text>
</comment>